<name>A0A8S2G9N0_9BILA</name>
<dbReference type="EMBL" id="CAJNOK010068664">
    <property type="protein sequence ID" value="CAF1657428.1"/>
    <property type="molecule type" value="Genomic_DNA"/>
</dbReference>
<evidence type="ECO:0000313" key="3">
    <source>
        <dbReference type="Proteomes" id="UP000677228"/>
    </source>
</evidence>
<gene>
    <name evidence="1" type="ORF">OVA965_LOCUS45136</name>
    <name evidence="2" type="ORF">TMI583_LOCUS48378</name>
</gene>
<dbReference type="AlphaFoldDB" id="A0A8S2G9N0"/>
<protein>
    <submittedName>
        <fullName evidence="1">Uncharacterized protein</fullName>
    </submittedName>
</protein>
<dbReference type="Proteomes" id="UP000677228">
    <property type="component" value="Unassembled WGS sequence"/>
</dbReference>
<dbReference type="Proteomes" id="UP000682733">
    <property type="component" value="Unassembled WGS sequence"/>
</dbReference>
<proteinExistence type="predicted"/>
<comment type="caution">
    <text evidence="1">The sequence shown here is derived from an EMBL/GenBank/DDBJ whole genome shotgun (WGS) entry which is preliminary data.</text>
</comment>
<evidence type="ECO:0000313" key="2">
    <source>
        <dbReference type="EMBL" id="CAF4511726.1"/>
    </source>
</evidence>
<reference evidence="1" key="1">
    <citation type="submission" date="2021-02" db="EMBL/GenBank/DDBJ databases">
        <authorList>
            <person name="Nowell W R."/>
        </authorList>
    </citation>
    <scope>NUCLEOTIDE SEQUENCE</scope>
</reference>
<accession>A0A8S2G9N0</accession>
<feature type="non-terminal residue" evidence="1">
    <location>
        <position position="123"/>
    </location>
</feature>
<evidence type="ECO:0000313" key="1">
    <source>
        <dbReference type="EMBL" id="CAF1657428.1"/>
    </source>
</evidence>
<dbReference type="EMBL" id="CAJOBA010098424">
    <property type="protein sequence ID" value="CAF4511726.1"/>
    <property type="molecule type" value="Genomic_DNA"/>
</dbReference>
<organism evidence="1 3">
    <name type="scientific">Didymodactylos carnosus</name>
    <dbReference type="NCBI Taxonomy" id="1234261"/>
    <lineage>
        <taxon>Eukaryota</taxon>
        <taxon>Metazoa</taxon>
        <taxon>Spiralia</taxon>
        <taxon>Gnathifera</taxon>
        <taxon>Rotifera</taxon>
        <taxon>Eurotatoria</taxon>
        <taxon>Bdelloidea</taxon>
        <taxon>Philodinida</taxon>
        <taxon>Philodinidae</taxon>
        <taxon>Didymodactylos</taxon>
    </lineage>
</organism>
<sequence>MTSRLNFEEKPDSDEILSSSLIDLKENYQLVWLDVNAKNDSDESIFTIRHLQNTVDRISKFDDLQECVSYIEETQEITTFIICSGTLGEDLVPTILDRKNIWAIYVYCYDIDSHKPWTWLYSK</sequence>